<evidence type="ECO:0000256" key="4">
    <source>
        <dbReference type="ARBA" id="ARBA00022645"/>
    </source>
</evidence>
<dbReference type="InterPro" id="IPR029058">
    <property type="entry name" value="AB_hydrolase_fold"/>
</dbReference>
<comment type="catalytic activity">
    <reaction evidence="1">
        <text>Preferential release of a C-terminal arginine or lysine residue.</text>
        <dbReference type="EC" id="3.4.16.6"/>
    </reaction>
</comment>
<protein>
    <recommendedName>
        <fullName evidence="15">Carboxypeptidase</fullName>
        <ecNumber evidence="15">3.4.16.-</ecNumber>
    </recommendedName>
</protein>
<evidence type="ECO:0000256" key="11">
    <source>
        <dbReference type="ARBA" id="ARBA00023034"/>
    </source>
</evidence>
<keyword evidence="12 17" id="KW-0472">Membrane</keyword>
<dbReference type="EC" id="3.4.16.-" evidence="15"/>
<evidence type="ECO:0000313" key="19">
    <source>
        <dbReference type="EMBL" id="TKA76786.1"/>
    </source>
</evidence>
<dbReference type="Pfam" id="PF00450">
    <property type="entry name" value="Peptidase_S10"/>
    <property type="match status" value="1"/>
</dbReference>
<organism evidence="19 20">
    <name type="scientific">Friedmanniomyces simplex</name>
    <dbReference type="NCBI Taxonomy" id="329884"/>
    <lineage>
        <taxon>Eukaryota</taxon>
        <taxon>Fungi</taxon>
        <taxon>Dikarya</taxon>
        <taxon>Ascomycota</taxon>
        <taxon>Pezizomycotina</taxon>
        <taxon>Dothideomycetes</taxon>
        <taxon>Dothideomycetidae</taxon>
        <taxon>Mycosphaerellales</taxon>
        <taxon>Teratosphaeriaceae</taxon>
        <taxon>Friedmanniomyces</taxon>
    </lineage>
</organism>
<comment type="similarity">
    <text evidence="3 15">Belongs to the peptidase S10 family.</text>
</comment>
<name>A0A4U0XKL0_9PEZI</name>
<evidence type="ECO:0000256" key="13">
    <source>
        <dbReference type="ARBA" id="ARBA00023180"/>
    </source>
</evidence>
<sequence>MAQTHYTPVQPRRQRWRTSSPLATLLSLAHLSRFAFADKSAADYFIPTLPGAPLPLLKQYAGHVEITPEHNGNLFFWLYKNRHIANRSRLVLWLNGGPGCSSMDGALMEIGPYRVVADGDGQQKLVYNEGSWDEFANVLFVDNPVGTGFSYVDGDSYLHELGDMAKQMVVFLEKFFTMFPEHTLDDIYIAGESYAGQHIPYIARAILDRNAAKPQHAWNLSGLLIGNGWISGPDQYPSYLQFGYESGLVKSGSDHERQLQEQQKQCYRDLDAGGKDHVDTPSCEGILQDLLRLTTEGGQCVNMYDVRLRDGYPSCGMSWPPDLAQVKPYLRREEVTTALHINPDKKTGWVECNGQVSSQFRVPNSQPAIKLLPGLLEKVPILLFSGDKDLICNHIGTETLISNLAFNGGTGMETAPQSGIWAPKRDWTFEAEPAGQYQSARNLTYVKFYNSSHMVPFDYPRRTRDMLDRFMGVDIASIGGTPADSRIDGEKAHPETSVGGHSNSTSAEEAAQEKADAAAYQAYKRSGEGALTVMIIVLLVVGFLWWRNRRRRQGYKSVFGSDPYDPDVGRPMASGLGLDGGRYREERDVEAARDFDEAELDDLSAAHHRGGRGVGVDEEAFGLADDEEDEEEEGKRVGNGHAR</sequence>
<dbReference type="PANTHER" id="PTHR11802:SF190">
    <property type="entry name" value="PHEROMONE-PROCESSING CARBOXYPEPTIDASE KEX1"/>
    <property type="match status" value="1"/>
</dbReference>
<evidence type="ECO:0000256" key="18">
    <source>
        <dbReference type="SAM" id="SignalP"/>
    </source>
</evidence>
<dbReference type="FunFam" id="3.40.50.1820:FF:000121">
    <property type="entry name" value="Carboxypeptidase D"/>
    <property type="match status" value="1"/>
</dbReference>
<dbReference type="PROSITE" id="PS00131">
    <property type="entry name" value="CARBOXYPEPT_SER_SER"/>
    <property type="match status" value="1"/>
</dbReference>
<keyword evidence="4 15" id="KW-0121">Carboxypeptidase</keyword>
<keyword evidence="20" id="KW-1185">Reference proteome</keyword>
<feature type="compositionally biased region" description="Basic and acidic residues" evidence="16">
    <location>
        <begin position="485"/>
        <end position="494"/>
    </location>
</feature>
<dbReference type="EMBL" id="NAJQ01000153">
    <property type="protein sequence ID" value="TKA76786.1"/>
    <property type="molecule type" value="Genomic_DNA"/>
</dbReference>
<dbReference type="STRING" id="329884.A0A4U0XKL0"/>
<keyword evidence="6 17" id="KW-0812">Transmembrane</keyword>
<evidence type="ECO:0000256" key="16">
    <source>
        <dbReference type="SAM" id="MobiDB-lite"/>
    </source>
</evidence>
<keyword evidence="5 15" id="KW-0645">Protease</keyword>
<dbReference type="PANTHER" id="PTHR11802">
    <property type="entry name" value="SERINE PROTEASE FAMILY S10 SERINE CARBOXYPEPTIDASE"/>
    <property type="match status" value="1"/>
</dbReference>
<accession>A0A4U0XKL0</accession>
<evidence type="ECO:0000256" key="8">
    <source>
        <dbReference type="ARBA" id="ARBA00022729"/>
    </source>
</evidence>
<dbReference type="GO" id="GO:0005802">
    <property type="term" value="C:trans-Golgi network"/>
    <property type="evidence" value="ECO:0007669"/>
    <property type="project" value="TreeGrafter"/>
</dbReference>
<feature type="transmembrane region" description="Helical" evidence="17">
    <location>
        <begin position="529"/>
        <end position="546"/>
    </location>
</feature>
<feature type="region of interest" description="Disordered" evidence="16">
    <location>
        <begin position="606"/>
        <end position="643"/>
    </location>
</feature>
<keyword evidence="10 17" id="KW-1133">Transmembrane helix</keyword>
<evidence type="ECO:0000256" key="5">
    <source>
        <dbReference type="ARBA" id="ARBA00022670"/>
    </source>
</evidence>
<evidence type="ECO:0000256" key="6">
    <source>
        <dbReference type="ARBA" id="ARBA00022692"/>
    </source>
</evidence>
<dbReference type="GO" id="GO:0006508">
    <property type="term" value="P:proteolysis"/>
    <property type="evidence" value="ECO:0007669"/>
    <property type="project" value="UniProtKB-KW"/>
</dbReference>
<comment type="caution">
    <text evidence="19">The sequence shown here is derived from an EMBL/GenBank/DDBJ whole genome shotgun (WGS) entry which is preliminary data.</text>
</comment>
<keyword evidence="8 18" id="KW-0732">Signal</keyword>
<dbReference type="InterPro" id="IPR018202">
    <property type="entry name" value="Ser_caboxypep_ser_AS"/>
</dbReference>
<dbReference type="AlphaFoldDB" id="A0A4U0XKL0"/>
<proteinExistence type="inferred from homology"/>
<keyword evidence="13" id="KW-0325">Glycoprotein</keyword>
<evidence type="ECO:0000256" key="15">
    <source>
        <dbReference type="RuleBase" id="RU361156"/>
    </source>
</evidence>
<evidence type="ECO:0000256" key="10">
    <source>
        <dbReference type="ARBA" id="ARBA00022989"/>
    </source>
</evidence>
<evidence type="ECO:0000256" key="2">
    <source>
        <dbReference type="ARBA" id="ARBA00004393"/>
    </source>
</evidence>
<evidence type="ECO:0000313" key="20">
    <source>
        <dbReference type="Proteomes" id="UP000309340"/>
    </source>
</evidence>
<keyword evidence="7" id="KW-0053">Apoptosis</keyword>
<evidence type="ECO:0000256" key="17">
    <source>
        <dbReference type="SAM" id="Phobius"/>
    </source>
</evidence>
<comment type="subcellular location">
    <subcellularLocation>
        <location evidence="2">Golgi apparatus</location>
        <location evidence="2">trans-Golgi network membrane</location>
        <topology evidence="2">Single-pass type I membrane protein</topology>
    </subcellularLocation>
</comment>
<evidence type="ECO:0000256" key="12">
    <source>
        <dbReference type="ARBA" id="ARBA00023136"/>
    </source>
</evidence>
<feature type="compositionally biased region" description="Acidic residues" evidence="16">
    <location>
        <begin position="616"/>
        <end position="632"/>
    </location>
</feature>
<feature type="chain" id="PRO_5020820164" description="Carboxypeptidase" evidence="18">
    <location>
        <begin position="38"/>
        <end position="643"/>
    </location>
</feature>
<dbReference type="OrthoDB" id="443318at2759"/>
<dbReference type="Gene3D" id="3.40.50.1820">
    <property type="entry name" value="alpha/beta hydrolase"/>
    <property type="match status" value="1"/>
</dbReference>
<dbReference type="GO" id="GO:0004185">
    <property type="term" value="F:serine-type carboxypeptidase activity"/>
    <property type="evidence" value="ECO:0007669"/>
    <property type="project" value="UniProtKB-UniRule"/>
</dbReference>
<gene>
    <name evidence="19" type="ORF">B0A55_05841</name>
</gene>
<feature type="signal peptide" evidence="18">
    <location>
        <begin position="1"/>
        <end position="37"/>
    </location>
</feature>
<evidence type="ECO:0000256" key="1">
    <source>
        <dbReference type="ARBA" id="ARBA00001003"/>
    </source>
</evidence>
<evidence type="ECO:0000256" key="7">
    <source>
        <dbReference type="ARBA" id="ARBA00022703"/>
    </source>
</evidence>
<dbReference type="InterPro" id="IPR001563">
    <property type="entry name" value="Peptidase_S10"/>
</dbReference>
<evidence type="ECO:0000256" key="3">
    <source>
        <dbReference type="ARBA" id="ARBA00009431"/>
    </source>
</evidence>
<feature type="region of interest" description="Disordered" evidence="16">
    <location>
        <begin position="481"/>
        <end position="511"/>
    </location>
</feature>
<dbReference type="PRINTS" id="PR00724">
    <property type="entry name" value="CRBOXYPTASEC"/>
</dbReference>
<keyword evidence="9 15" id="KW-0378">Hydrolase</keyword>
<evidence type="ECO:0000256" key="9">
    <source>
        <dbReference type="ARBA" id="ARBA00022801"/>
    </source>
</evidence>
<reference evidence="19 20" key="1">
    <citation type="submission" date="2017-03" db="EMBL/GenBank/DDBJ databases">
        <title>Genomes of endolithic fungi from Antarctica.</title>
        <authorList>
            <person name="Coleine C."/>
            <person name="Masonjones S."/>
            <person name="Stajich J.E."/>
        </authorList>
    </citation>
    <scope>NUCLEOTIDE SEQUENCE [LARGE SCALE GENOMIC DNA]</scope>
    <source>
        <strain evidence="19 20">CCFEE 5184</strain>
    </source>
</reference>
<comment type="function">
    <text evidence="14">Protease with a carboxypeptidase B-like function involved in the C-terminal processing of the lysine and arginine residues from protein precursors. Promotes cell fusion and is involved in the programmed cell death.</text>
</comment>
<dbReference type="Proteomes" id="UP000309340">
    <property type="component" value="Unassembled WGS sequence"/>
</dbReference>
<keyword evidence="11" id="KW-0333">Golgi apparatus</keyword>
<dbReference type="GO" id="GO:0006915">
    <property type="term" value="P:apoptotic process"/>
    <property type="evidence" value="ECO:0007669"/>
    <property type="project" value="UniProtKB-KW"/>
</dbReference>
<evidence type="ECO:0000256" key="14">
    <source>
        <dbReference type="ARBA" id="ARBA00037042"/>
    </source>
</evidence>
<dbReference type="SUPFAM" id="SSF53474">
    <property type="entry name" value="alpha/beta-Hydrolases"/>
    <property type="match status" value="1"/>
</dbReference>